<dbReference type="RefSeq" id="WP_111837030.1">
    <property type="nucleotide sequence ID" value="NZ_UAPQ01000009.1"/>
</dbReference>
<comment type="caution">
    <text evidence="2">The sequence shown here is derived from an EMBL/GenBank/DDBJ whole genome shotgun (WGS) entry which is preliminary data.</text>
</comment>
<keyword evidence="3" id="KW-1185">Reference proteome</keyword>
<evidence type="ECO:0000313" key="2">
    <source>
        <dbReference type="EMBL" id="SPT54134.1"/>
    </source>
</evidence>
<evidence type="ECO:0000313" key="3">
    <source>
        <dbReference type="Proteomes" id="UP000250006"/>
    </source>
</evidence>
<evidence type="ECO:0000256" key="1">
    <source>
        <dbReference type="SAM" id="Phobius"/>
    </source>
</evidence>
<keyword evidence="1" id="KW-0812">Transmembrane</keyword>
<gene>
    <name evidence="2" type="ORF">NCTC11535_01836</name>
</gene>
<feature type="transmembrane region" description="Helical" evidence="1">
    <location>
        <begin position="6"/>
        <end position="24"/>
    </location>
</feature>
<sequence>MPWWEVIGWAGSVLVVVSLMVPSVRRFRLLNLSGSLIATVYNVVFMIWPYAAMNAVIAVIDAYWLIRLRQSGERHYSVCAVEPGSALVTRFVERHGAGISKAFPGFEGATLEGARSFVTLCDDEIIGLFAYQQQGTVGQILLDYVTDRFRDLKPGRTLYADPAIRKSGIESLVVAQSAVHDRHYFERQGFTATDGELRRAWATV</sequence>
<evidence type="ECO:0008006" key="4">
    <source>
        <dbReference type="Google" id="ProtNLM"/>
    </source>
</evidence>
<proteinExistence type="predicted"/>
<accession>A0ABY1VPU2</accession>
<feature type="transmembrane region" description="Helical" evidence="1">
    <location>
        <begin position="36"/>
        <end position="66"/>
    </location>
</feature>
<dbReference type="SUPFAM" id="SSF55729">
    <property type="entry name" value="Acyl-CoA N-acyltransferases (Nat)"/>
    <property type="match status" value="1"/>
</dbReference>
<dbReference type="Proteomes" id="UP000250006">
    <property type="component" value="Unassembled WGS sequence"/>
</dbReference>
<dbReference type="InterPro" id="IPR016181">
    <property type="entry name" value="Acyl_CoA_acyltransferase"/>
</dbReference>
<protein>
    <recommendedName>
        <fullName evidence="4">N-acetyltransferase domain-containing protein</fullName>
    </recommendedName>
</protein>
<dbReference type="EMBL" id="UAPQ01000009">
    <property type="protein sequence ID" value="SPT54134.1"/>
    <property type="molecule type" value="Genomic_DNA"/>
</dbReference>
<keyword evidence="1" id="KW-1133">Transmembrane helix</keyword>
<name>A0ABY1VPU2_9ACTO</name>
<keyword evidence="1" id="KW-0472">Membrane</keyword>
<organism evidence="2 3">
    <name type="scientific">Actinomyces bovis</name>
    <dbReference type="NCBI Taxonomy" id="1658"/>
    <lineage>
        <taxon>Bacteria</taxon>
        <taxon>Bacillati</taxon>
        <taxon>Actinomycetota</taxon>
        <taxon>Actinomycetes</taxon>
        <taxon>Actinomycetales</taxon>
        <taxon>Actinomycetaceae</taxon>
        <taxon>Actinomyces</taxon>
    </lineage>
</organism>
<reference evidence="2 3" key="1">
    <citation type="submission" date="2018-06" db="EMBL/GenBank/DDBJ databases">
        <authorList>
            <consortium name="Pathogen Informatics"/>
            <person name="Doyle S."/>
        </authorList>
    </citation>
    <scope>NUCLEOTIDE SEQUENCE [LARGE SCALE GENOMIC DNA]</scope>
    <source>
        <strain evidence="2 3">NCTC11535</strain>
    </source>
</reference>